<proteinExistence type="predicted"/>
<name>A0AAV5BAR9_ELECO</name>
<dbReference type="Proteomes" id="UP001054889">
    <property type="component" value="Unassembled WGS sequence"/>
</dbReference>
<reference evidence="1" key="1">
    <citation type="journal article" date="2018" name="DNA Res.">
        <title>Multiple hybrid de novo genome assembly of finger millet, an orphan allotetraploid crop.</title>
        <authorList>
            <person name="Hatakeyama M."/>
            <person name="Aluri S."/>
            <person name="Balachadran M.T."/>
            <person name="Sivarajan S.R."/>
            <person name="Patrignani A."/>
            <person name="Gruter S."/>
            <person name="Poveda L."/>
            <person name="Shimizu-Inatsugi R."/>
            <person name="Baeten J."/>
            <person name="Francoijs K.J."/>
            <person name="Nataraja K.N."/>
            <person name="Reddy Y.A.N."/>
            <person name="Phadnis S."/>
            <person name="Ravikumar R.L."/>
            <person name="Schlapbach R."/>
            <person name="Sreeman S.M."/>
            <person name="Shimizu K.K."/>
        </authorList>
    </citation>
    <scope>NUCLEOTIDE SEQUENCE</scope>
</reference>
<accession>A0AAV5BAR9</accession>
<gene>
    <name evidence="1" type="primary">ga00053</name>
    <name evidence="1" type="ORF">PR202_ga00053</name>
</gene>
<protein>
    <submittedName>
        <fullName evidence="1">Uncharacterized protein</fullName>
    </submittedName>
</protein>
<reference evidence="1" key="2">
    <citation type="submission" date="2021-12" db="EMBL/GenBank/DDBJ databases">
        <title>Resequencing data analysis of finger millet.</title>
        <authorList>
            <person name="Hatakeyama M."/>
            <person name="Aluri S."/>
            <person name="Balachadran M.T."/>
            <person name="Sivarajan S.R."/>
            <person name="Poveda L."/>
            <person name="Shimizu-Inatsugi R."/>
            <person name="Schlapbach R."/>
            <person name="Sreeman S.M."/>
            <person name="Shimizu K.K."/>
        </authorList>
    </citation>
    <scope>NUCLEOTIDE SEQUENCE</scope>
</reference>
<dbReference type="EMBL" id="BQKI01000001">
    <property type="protein sequence ID" value="GJM84389.1"/>
    <property type="molecule type" value="Genomic_DNA"/>
</dbReference>
<comment type="caution">
    <text evidence="1">The sequence shown here is derived from an EMBL/GenBank/DDBJ whole genome shotgun (WGS) entry which is preliminary data.</text>
</comment>
<evidence type="ECO:0000313" key="1">
    <source>
        <dbReference type="EMBL" id="GJM84389.1"/>
    </source>
</evidence>
<dbReference type="AlphaFoldDB" id="A0AAV5BAR9"/>
<organism evidence="1 2">
    <name type="scientific">Eleusine coracana subsp. coracana</name>
    <dbReference type="NCBI Taxonomy" id="191504"/>
    <lineage>
        <taxon>Eukaryota</taxon>
        <taxon>Viridiplantae</taxon>
        <taxon>Streptophyta</taxon>
        <taxon>Embryophyta</taxon>
        <taxon>Tracheophyta</taxon>
        <taxon>Spermatophyta</taxon>
        <taxon>Magnoliopsida</taxon>
        <taxon>Liliopsida</taxon>
        <taxon>Poales</taxon>
        <taxon>Poaceae</taxon>
        <taxon>PACMAD clade</taxon>
        <taxon>Chloridoideae</taxon>
        <taxon>Cynodonteae</taxon>
        <taxon>Eleusininae</taxon>
        <taxon>Eleusine</taxon>
    </lineage>
</organism>
<keyword evidence="2" id="KW-1185">Reference proteome</keyword>
<evidence type="ECO:0000313" key="2">
    <source>
        <dbReference type="Proteomes" id="UP001054889"/>
    </source>
</evidence>
<sequence>MGLLFVEVLPQHAGTAVLKCRMCRVDAAYEGDILSKDFQGRYGRAYLFRHVYVPFPTPSQPPPPACSVRLAFMP</sequence>